<evidence type="ECO:0000256" key="1">
    <source>
        <dbReference type="SAM" id="SignalP"/>
    </source>
</evidence>
<accession>A0A833ZAK5</accession>
<protein>
    <submittedName>
        <fullName evidence="2">Ceramide synthase 1</fullName>
    </submittedName>
</protein>
<sequence length="44" mass="5017">MNLYWFLYIVAFAAKVLTGQVRELKDVREYDAAEAPSPKPSKAE</sequence>
<organism evidence="2 3">
    <name type="scientific">Phyllostomus discolor</name>
    <name type="common">pale spear-nosed bat</name>
    <dbReference type="NCBI Taxonomy" id="89673"/>
    <lineage>
        <taxon>Eukaryota</taxon>
        <taxon>Metazoa</taxon>
        <taxon>Chordata</taxon>
        <taxon>Craniata</taxon>
        <taxon>Vertebrata</taxon>
        <taxon>Euteleostomi</taxon>
        <taxon>Mammalia</taxon>
        <taxon>Eutheria</taxon>
        <taxon>Laurasiatheria</taxon>
        <taxon>Chiroptera</taxon>
        <taxon>Yangochiroptera</taxon>
        <taxon>Phyllostomidae</taxon>
        <taxon>Phyllostominae</taxon>
        <taxon>Phyllostomus</taxon>
    </lineage>
</organism>
<name>A0A833ZAK5_9CHIR</name>
<feature type="chain" id="PRO_5032390345" evidence="1">
    <location>
        <begin position="19"/>
        <end position="44"/>
    </location>
</feature>
<proteinExistence type="predicted"/>
<keyword evidence="1" id="KW-0732">Signal</keyword>
<feature type="signal peptide" evidence="1">
    <location>
        <begin position="1"/>
        <end position="18"/>
    </location>
</feature>
<reference evidence="2 3" key="1">
    <citation type="journal article" date="2020" name="Nature">
        <title>Six reference-quality genomes reveal evolution of bat adaptations.</title>
        <authorList>
            <person name="Jebb D."/>
            <person name="Huang Z."/>
            <person name="Pippel M."/>
            <person name="Hughes G.M."/>
            <person name="Lavrichenko K."/>
            <person name="Devanna P."/>
            <person name="Winkler S."/>
            <person name="Jermiin L.S."/>
            <person name="Skirmuntt E.C."/>
            <person name="Katzourakis A."/>
            <person name="Burkitt-Gray L."/>
            <person name="Ray D.A."/>
            <person name="Sullivan K.A.M."/>
            <person name="Roscito J.G."/>
            <person name="Kirilenko B.M."/>
            <person name="Davalos L.M."/>
            <person name="Corthals A.P."/>
            <person name="Power M.L."/>
            <person name="Jones G."/>
            <person name="Ransome R.D."/>
            <person name="Dechmann D.K.N."/>
            <person name="Locatelli A.G."/>
            <person name="Puechmaille S.J."/>
            <person name="Fedrigo O."/>
            <person name="Jarvis E.D."/>
            <person name="Hiller M."/>
            <person name="Vernes S.C."/>
            <person name="Myers E.W."/>
            <person name="Teeling E.C."/>
        </authorList>
    </citation>
    <scope>NUCLEOTIDE SEQUENCE [LARGE SCALE GENOMIC DNA]</scope>
    <source>
        <strain evidence="2">Bat1K_MPI-CBG_1</strain>
    </source>
</reference>
<dbReference type="EMBL" id="JABVXQ010000008">
    <property type="protein sequence ID" value="KAF6092928.1"/>
    <property type="molecule type" value="Genomic_DNA"/>
</dbReference>
<dbReference type="Proteomes" id="UP000664940">
    <property type="component" value="Unassembled WGS sequence"/>
</dbReference>
<evidence type="ECO:0000313" key="2">
    <source>
        <dbReference type="EMBL" id="KAF6092928.1"/>
    </source>
</evidence>
<dbReference type="AlphaFoldDB" id="A0A833ZAK5"/>
<comment type="caution">
    <text evidence="2">The sequence shown here is derived from an EMBL/GenBank/DDBJ whole genome shotgun (WGS) entry which is preliminary data.</text>
</comment>
<evidence type="ECO:0000313" key="3">
    <source>
        <dbReference type="Proteomes" id="UP000664940"/>
    </source>
</evidence>
<gene>
    <name evidence="2" type="ORF">HJG60_002680</name>
</gene>